<protein>
    <submittedName>
        <fullName evidence="2">Tail assembly chaperone</fullName>
    </submittedName>
</protein>
<sequence>MPVKKPVDIPQDFTLDLKLESLTLDEIDAIEEITGQPLDALNKPGTRRAPMLKAMAYVTMKRKYPDFTIEDAGSLRINLKGEGKAGPYRNQRVVACARLIGHFRGLTWSDVRALELRDFNALVEQMAEDIEAEKKELRRSSRGRSGGTASGSERRTPVMT</sequence>
<evidence type="ECO:0000313" key="2">
    <source>
        <dbReference type="EMBL" id="QAX93267.1"/>
    </source>
</evidence>
<evidence type="ECO:0000313" key="3">
    <source>
        <dbReference type="Proteomes" id="UP000289278"/>
    </source>
</evidence>
<gene>
    <name evidence="2" type="primary">11</name>
    <name evidence="2" type="ORF">SEA_VASH_11</name>
</gene>
<dbReference type="KEGG" id="vg:55011256"/>
<dbReference type="EMBL" id="MK450421">
    <property type="protein sequence ID" value="QAX93267.1"/>
    <property type="molecule type" value="Genomic_DNA"/>
</dbReference>
<feature type="region of interest" description="Disordered" evidence="1">
    <location>
        <begin position="133"/>
        <end position="160"/>
    </location>
</feature>
<proteinExistence type="predicted"/>
<dbReference type="GeneID" id="55011256"/>
<organism evidence="2 3">
    <name type="scientific">Streptomyces phage Vash</name>
    <dbReference type="NCBI Taxonomy" id="2510568"/>
    <lineage>
        <taxon>Viruses</taxon>
        <taxon>Duplodnaviria</taxon>
        <taxon>Heunggongvirae</taxon>
        <taxon>Uroviricota</taxon>
        <taxon>Caudoviricetes</taxon>
        <taxon>Colingsworthviridae</taxon>
        <taxon>Vashvirus</taxon>
        <taxon>Vashvirus vash</taxon>
    </lineage>
</organism>
<dbReference type="RefSeq" id="YP_009819835.1">
    <property type="nucleotide sequence ID" value="NC_048154.1"/>
</dbReference>
<dbReference type="Proteomes" id="UP000289278">
    <property type="component" value="Segment"/>
</dbReference>
<evidence type="ECO:0000256" key="1">
    <source>
        <dbReference type="SAM" id="MobiDB-lite"/>
    </source>
</evidence>
<reference evidence="2 3" key="1">
    <citation type="submission" date="2019-01" db="EMBL/GenBank/DDBJ databases">
        <authorList>
            <person name="Terrell S.O."/>
            <person name="Kelly J.L."/>
            <person name="Nayek S."/>
            <person name="Klug H.M."/>
            <person name="Layton S.R."/>
            <person name="Kim T."/>
            <person name="Hughes L.E."/>
            <person name="Garlena R.A."/>
            <person name="Russell D.A."/>
            <person name="Pope W.H."/>
            <person name="Jacobs-Sera D."/>
            <person name="Hatfull G.F."/>
        </authorList>
    </citation>
    <scope>NUCLEOTIDE SEQUENCE [LARGE SCALE GENOMIC DNA]</scope>
</reference>
<accession>A0A411AYX5</accession>
<name>A0A411AYX5_9CAUD</name>
<keyword evidence="3" id="KW-1185">Reference proteome</keyword>